<evidence type="ECO:0000313" key="1">
    <source>
        <dbReference type="EMBL" id="RIV97584.1"/>
    </source>
</evidence>
<dbReference type="SUPFAM" id="SSF56300">
    <property type="entry name" value="Metallo-dependent phosphatases"/>
    <property type="match status" value="1"/>
</dbReference>
<dbReference type="InterPro" id="IPR029052">
    <property type="entry name" value="Metallo-depent_PP-like"/>
</dbReference>
<name>A0A8B3DFN4_VIBHA</name>
<protein>
    <submittedName>
        <fullName evidence="1">Metallophosphatase family protein</fullName>
    </submittedName>
</protein>
<gene>
    <name evidence="1" type="ORF">DS957_029310</name>
</gene>
<sequence>STHMDTIYVIGGLYGNFEALKDIVKKKNIEEDRTGKKVSLIFNGDFNWFNSDSESFEFINNIVLNNLAIQGNVEAELSNPSENAGCGCAYPDYVTDDVVVNSNLIMDKMKECSKDFPEINMKLGLLSKFKKIKIGKLNILILHGDVESIAGWKLSIDSMPDIGRQSEILSNWFESTGVDVFSCSHTCTPFIQNFNKNIVINNGTAGMPNFKNSQFGVITRISRCKSFITPLYGTSVDDVFIDAIPVEWGAEWNSWFEKQWPKGSPAWNAYIERIKNGTEFELEKASRIHNNK</sequence>
<dbReference type="RefSeq" id="WP_114093240.1">
    <property type="nucleotide sequence ID" value="NZ_QOUW02000328.1"/>
</dbReference>
<reference evidence="1 2" key="1">
    <citation type="submission" date="2018-08" db="EMBL/GenBank/DDBJ databases">
        <title>Vibrio harveyi strains pathogenic to white snook Centropomus viridis Lockington (1877) and potential probiotic bacteria.</title>
        <authorList>
            <person name="Soto-Rodriguez S."/>
            <person name="Gomez-Gil B."/>
            <person name="Lozano-Olvera R."/>
        </authorList>
    </citation>
    <scope>NUCLEOTIDE SEQUENCE [LARGE SCALE GENOMIC DNA]</scope>
    <source>
        <strain evidence="1 2">CAIM 1508</strain>
    </source>
</reference>
<evidence type="ECO:0000313" key="2">
    <source>
        <dbReference type="Proteomes" id="UP000253437"/>
    </source>
</evidence>
<dbReference type="AlphaFoldDB" id="A0A8B3DFN4"/>
<accession>A0A8B3DFN4</accession>
<comment type="caution">
    <text evidence="1">The sequence shown here is derived from an EMBL/GenBank/DDBJ whole genome shotgun (WGS) entry which is preliminary data.</text>
</comment>
<dbReference type="Proteomes" id="UP000253437">
    <property type="component" value="Unassembled WGS sequence"/>
</dbReference>
<dbReference type="Gene3D" id="3.60.21.10">
    <property type="match status" value="1"/>
</dbReference>
<organism evidence="1 2">
    <name type="scientific">Vibrio harveyi</name>
    <name type="common">Beneckea harveyi</name>
    <dbReference type="NCBI Taxonomy" id="669"/>
    <lineage>
        <taxon>Bacteria</taxon>
        <taxon>Pseudomonadati</taxon>
        <taxon>Pseudomonadota</taxon>
        <taxon>Gammaproteobacteria</taxon>
        <taxon>Vibrionales</taxon>
        <taxon>Vibrionaceae</taxon>
        <taxon>Vibrio</taxon>
    </lineage>
</organism>
<dbReference type="EMBL" id="QOUW02000328">
    <property type="protein sequence ID" value="RIV97584.1"/>
    <property type="molecule type" value="Genomic_DNA"/>
</dbReference>
<proteinExistence type="predicted"/>
<feature type="non-terminal residue" evidence="1">
    <location>
        <position position="1"/>
    </location>
</feature>